<dbReference type="SUPFAM" id="SSF88697">
    <property type="entry name" value="PUA domain-like"/>
    <property type="match status" value="1"/>
</dbReference>
<dbReference type="PANTHER" id="PTHR14087">
    <property type="entry name" value="THYMOCYTE NUCLEAR PROTEIN 1"/>
    <property type="match status" value="1"/>
</dbReference>
<name>A0A5C6S5H9_9BACT</name>
<evidence type="ECO:0000313" key="3">
    <source>
        <dbReference type="Proteomes" id="UP000321580"/>
    </source>
</evidence>
<feature type="domain" description="EVE" evidence="1">
    <location>
        <begin position="2"/>
        <end position="132"/>
    </location>
</feature>
<dbReference type="Proteomes" id="UP000321580">
    <property type="component" value="Unassembled WGS sequence"/>
</dbReference>
<protein>
    <submittedName>
        <fullName evidence="2">EVE domain-containing protein</fullName>
    </submittedName>
</protein>
<accession>A0A5C6S5H9</accession>
<organism evidence="2 3">
    <name type="scientific">Phaeodactylibacter luteus</name>
    <dbReference type="NCBI Taxonomy" id="1564516"/>
    <lineage>
        <taxon>Bacteria</taxon>
        <taxon>Pseudomonadati</taxon>
        <taxon>Bacteroidota</taxon>
        <taxon>Saprospiria</taxon>
        <taxon>Saprospirales</taxon>
        <taxon>Haliscomenobacteraceae</taxon>
        <taxon>Phaeodactylibacter</taxon>
    </lineage>
</organism>
<gene>
    <name evidence="2" type="ORF">FRY97_01625</name>
</gene>
<dbReference type="PANTHER" id="PTHR14087:SF7">
    <property type="entry name" value="THYMOCYTE NUCLEAR PROTEIN 1"/>
    <property type="match status" value="1"/>
</dbReference>
<dbReference type="EMBL" id="VOOR01000002">
    <property type="protein sequence ID" value="TXB69537.1"/>
    <property type="molecule type" value="Genomic_DNA"/>
</dbReference>
<dbReference type="AlphaFoldDB" id="A0A5C6S5H9"/>
<keyword evidence="3" id="KW-1185">Reference proteome</keyword>
<dbReference type="InterPro" id="IPR015947">
    <property type="entry name" value="PUA-like_sf"/>
</dbReference>
<proteinExistence type="predicted"/>
<dbReference type="OrthoDB" id="9791347at2"/>
<dbReference type="Pfam" id="PF01878">
    <property type="entry name" value="EVE"/>
    <property type="match status" value="1"/>
</dbReference>
<sequence length="137" mass="15581">MNYWLVKSEPEAYGYQDLEQEGTGRWDGVRNYAARNHLRGMKAGDYVLFYHSRTGLEVVGICKVEKEAYPDPTAEKGDWSAVDLSPFKRLKEPVSLKAIKSNPKLQDMPLARIGRLSVMPLSEAEFLEVLRMGGTEW</sequence>
<dbReference type="InterPro" id="IPR052181">
    <property type="entry name" value="5hmC_binding"/>
</dbReference>
<dbReference type="CDD" id="cd21133">
    <property type="entry name" value="EVE"/>
    <property type="match status" value="1"/>
</dbReference>
<comment type="caution">
    <text evidence="2">The sequence shown here is derived from an EMBL/GenBank/DDBJ whole genome shotgun (WGS) entry which is preliminary data.</text>
</comment>
<reference evidence="2 3" key="1">
    <citation type="submission" date="2019-08" db="EMBL/GenBank/DDBJ databases">
        <title>Genome of Phaeodactylibacter luteus.</title>
        <authorList>
            <person name="Bowman J.P."/>
        </authorList>
    </citation>
    <scope>NUCLEOTIDE SEQUENCE [LARGE SCALE GENOMIC DNA]</scope>
    <source>
        <strain evidence="2 3">KCTC 42180</strain>
    </source>
</reference>
<dbReference type="InterPro" id="IPR047197">
    <property type="entry name" value="THYN1-like_EVE"/>
</dbReference>
<dbReference type="Gene3D" id="3.10.590.10">
    <property type="entry name" value="ph1033 like domains"/>
    <property type="match status" value="1"/>
</dbReference>
<dbReference type="RefSeq" id="WP_147165669.1">
    <property type="nucleotide sequence ID" value="NZ_VOOR01000002.1"/>
</dbReference>
<evidence type="ECO:0000313" key="2">
    <source>
        <dbReference type="EMBL" id="TXB69537.1"/>
    </source>
</evidence>
<dbReference type="InterPro" id="IPR002740">
    <property type="entry name" value="EVE_domain"/>
</dbReference>
<evidence type="ECO:0000259" key="1">
    <source>
        <dbReference type="Pfam" id="PF01878"/>
    </source>
</evidence>